<evidence type="ECO:0000313" key="1">
    <source>
        <dbReference type="EMBL" id="OGK02642.1"/>
    </source>
</evidence>
<gene>
    <name evidence="1" type="ORF">A2519_11315</name>
</gene>
<protein>
    <recommendedName>
        <fullName evidence="3">Transglutaminase-like domain-containing protein</fullName>
    </recommendedName>
</protein>
<comment type="caution">
    <text evidence="1">The sequence shown here is derived from an EMBL/GenBank/DDBJ whole genome shotgun (WGS) entry which is preliminary data.</text>
</comment>
<evidence type="ECO:0000313" key="2">
    <source>
        <dbReference type="Proteomes" id="UP000179243"/>
    </source>
</evidence>
<evidence type="ECO:0008006" key="3">
    <source>
        <dbReference type="Google" id="ProtNLM"/>
    </source>
</evidence>
<dbReference type="EMBL" id="MFYX01000104">
    <property type="protein sequence ID" value="OGK02642.1"/>
    <property type="molecule type" value="Genomic_DNA"/>
</dbReference>
<dbReference type="Proteomes" id="UP000179243">
    <property type="component" value="Unassembled WGS sequence"/>
</dbReference>
<reference evidence="1 2" key="1">
    <citation type="journal article" date="2016" name="Nat. Commun.">
        <title>Thousands of microbial genomes shed light on interconnected biogeochemical processes in an aquifer system.</title>
        <authorList>
            <person name="Anantharaman K."/>
            <person name="Brown C.T."/>
            <person name="Hug L.A."/>
            <person name="Sharon I."/>
            <person name="Castelle C.J."/>
            <person name="Probst A.J."/>
            <person name="Thomas B.C."/>
            <person name="Singh A."/>
            <person name="Wilkins M.J."/>
            <person name="Karaoz U."/>
            <person name="Brodie E.L."/>
            <person name="Williams K.H."/>
            <person name="Hubbard S.S."/>
            <person name="Banfield J.F."/>
        </authorList>
    </citation>
    <scope>NUCLEOTIDE SEQUENCE [LARGE SCALE GENOMIC DNA]</scope>
</reference>
<organism evidence="1 2">
    <name type="scientific">Candidatus Raymondbacteria bacterium RIFOXYD12_FULL_49_13</name>
    <dbReference type="NCBI Taxonomy" id="1817890"/>
    <lineage>
        <taxon>Bacteria</taxon>
        <taxon>Raymondiibacteriota</taxon>
    </lineage>
</organism>
<sequence length="795" mass="87797">MKHLVLSVWVICIIAGIADARLRNPWVVVDKQLNLWSPEKMAATNISYPSFPRFNPADPDSFFKQLIGHMMVWEHRDGSAGNFFVDFNKKREYCIKNGYSHHDINYYREHGTQCMDWTKWVNTLGDGYCNIMAGCLISMATQLGIEARSFNILDGGHAITDMYYNNGWHFFDLDEGGFGWNTAGTTYGLDWIMQNVDTYFTLPYTQTSFMTVKYFWSYAGAKAWIQNAMKSPDYMWFGYAPMGADMSMCLRIGEKLERFWNPINQAWSFGNIPVFNNLKAFGNGRITYEPNLGSAYADFLDGVYEMSNVQQVANGVQATGTGAYATWAVRSGNPIVFSKVTTTGSGLTRKYSPDMGITWYAYADSADVQELYDYLLKVEIANGSTLTGLKIETVTLLHPGALPRLREGTNACQLQMYDNDETLTMHPNWSTATNFNKYVVAQSGFSYGSAQTPGDYAYFPNYGQSSTGGPGSYLTLKLPGPQGGQVVGAAGYAFFYRNDLHQTFLTTRANWTETNSAQIRLSNAMNSGFVSVGHNTLHQNSSQTTMGLMKPSQWGFSMPWTSVGVPRKKISNPGQDGYFQFYYNGPNASTYCHGISAYAQYYINNLSKDYLNDMTITHIWNKTDSSQGSATVNITAAQIAAALSSNNGIVQYSVDIPAGTTLLHDPNNCIIMEVPGSVLLTDIASNPEYGTVAVESAIDAQSTALALEISPVPANPDVNITFFVPASIHGPASLAIYDLKGGLVHSMDITSEKGREVRVVWNSGKDGARALPSGVFVARLIAGNRSITKKIFLVK</sequence>
<name>A0A1F7F7W1_UNCRA</name>
<proteinExistence type="predicted"/>
<dbReference type="AlphaFoldDB" id="A0A1F7F7W1"/>
<accession>A0A1F7F7W1</accession>